<evidence type="ECO:0000256" key="5">
    <source>
        <dbReference type="ARBA" id="ARBA00022822"/>
    </source>
</evidence>
<accession>A0A4R8LVB5</accession>
<evidence type="ECO:0000256" key="7">
    <source>
        <dbReference type="ARBA" id="ARBA00023239"/>
    </source>
</evidence>
<comment type="function">
    <text evidence="1 9">The alpha subunit is responsible for the aldol cleavage of indoleglycerol phosphate to indole and glyceraldehyde 3-phosphate.</text>
</comment>
<evidence type="ECO:0000256" key="2">
    <source>
        <dbReference type="ARBA" id="ARBA00004733"/>
    </source>
</evidence>
<dbReference type="CDD" id="cd04724">
    <property type="entry name" value="Tryptophan_synthase_alpha"/>
    <property type="match status" value="1"/>
</dbReference>
<feature type="active site" description="Proton acceptor" evidence="9">
    <location>
        <position position="58"/>
    </location>
</feature>
<evidence type="ECO:0000256" key="10">
    <source>
        <dbReference type="RuleBase" id="RU003662"/>
    </source>
</evidence>
<keyword evidence="12" id="KW-1185">Reference proteome</keyword>
<dbReference type="EC" id="4.2.1.20" evidence="9"/>
<dbReference type="Pfam" id="PF00290">
    <property type="entry name" value="Trp_syntA"/>
    <property type="match status" value="1"/>
</dbReference>
<keyword evidence="5 9" id="KW-0822">Tryptophan biosynthesis</keyword>
<dbReference type="OrthoDB" id="9804578at2"/>
<dbReference type="Proteomes" id="UP000294581">
    <property type="component" value="Unassembled WGS sequence"/>
</dbReference>
<evidence type="ECO:0000256" key="1">
    <source>
        <dbReference type="ARBA" id="ARBA00003365"/>
    </source>
</evidence>
<reference evidence="11 12" key="1">
    <citation type="submission" date="2019-03" db="EMBL/GenBank/DDBJ databases">
        <title>Genomic Encyclopedia of Type Strains, Phase IV (KMG-IV): sequencing the most valuable type-strain genomes for metagenomic binning, comparative biology and taxonomic classification.</title>
        <authorList>
            <person name="Goeker M."/>
        </authorList>
    </citation>
    <scope>NUCLEOTIDE SEQUENCE [LARGE SCALE GENOMIC DNA]</scope>
    <source>
        <strain evidence="11 12">DSM 17974</strain>
    </source>
</reference>
<dbReference type="UniPathway" id="UPA00035">
    <property type="reaction ID" value="UER00044"/>
</dbReference>
<gene>
    <name evidence="9" type="primary">trpA</name>
    <name evidence="11" type="ORF">C7445_102277</name>
</gene>
<comment type="pathway">
    <text evidence="2 9">Amino-acid biosynthesis; L-tryptophan biosynthesis; L-tryptophan from chorismate: step 5/5.</text>
</comment>
<dbReference type="HAMAP" id="MF_00131">
    <property type="entry name" value="Trp_synth_alpha"/>
    <property type="match status" value="1"/>
</dbReference>
<dbReference type="InterPro" id="IPR002028">
    <property type="entry name" value="Trp_synthase_suA"/>
</dbReference>
<comment type="catalytic activity">
    <reaction evidence="8 9">
        <text>(1S,2R)-1-C-(indol-3-yl)glycerol 3-phosphate + L-serine = D-glyceraldehyde 3-phosphate + L-tryptophan + H2O</text>
        <dbReference type="Rhea" id="RHEA:10532"/>
        <dbReference type="ChEBI" id="CHEBI:15377"/>
        <dbReference type="ChEBI" id="CHEBI:33384"/>
        <dbReference type="ChEBI" id="CHEBI:57912"/>
        <dbReference type="ChEBI" id="CHEBI:58866"/>
        <dbReference type="ChEBI" id="CHEBI:59776"/>
        <dbReference type="EC" id="4.2.1.20"/>
    </reaction>
</comment>
<evidence type="ECO:0000256" key="3">
    <source>
        <dbReference type="ARBA" id="ARBA00011270"/>
    </source>
</evidence>
<dbReference type="PROSITE" id="PS00167">
    <property type="entry name" value="TRP_SYNTHASE_ALPHA"/>
    <property type="match status" value="1"/>
</dbReference>
<dbReference type="Gene3D" id="3.20.20.70">
    <property type="entry name" value="Aldolase class I"/>
    <property type="match status" value="1"/>
</dbReference>
<keyword evidence="4 9" id="KW-0028">Amino-acid biosynthesis</keyword>
<dbReference type="FunFam" id="3.20.20.70:FF:000037">
    <property type="entry name" value="Tryptophan synthase alpha chain"/>
    <property type="match status" value="1"/>
</dbReference>
<comment type="similarity">
    <text evidence="9 10">Belongs to the TrpA family.</text>
</comment>
<dbReference type="RefSeq" id="WP_134158640.1">
    <property type="nucleotide sequence ID" value="NZ_SORF01000002.1"/>
</dbReference>
<organism evidence="11 12">
    <name type="scientific">Alicyclobacillus sacchari</name>
    <dbReference type="NCBI Taxonomy" id="392010"/>
    <lineage>
        <taxon>Bacteria</taxon>
        <taxon>Bacillati</taxon>
        <taxon>Bacillota</taxon>
        <taxon>Bacilli</taxon>
        <taxon>Bacillales</taxon>
        <taxon>Alicyclobacillaceae</taxon>
        <taxon>Alicyclobacillus</taxon>
    </lineage>
</organism>
<protein>
    <recommendedName>
        <fullName evidence="9">Tryptophan synthase alpha chain</fullName>
        <ecNumber evidence="9">4.2.1.20</ecNumber>
    </recommendedName>
</protein>
<dbReference type="GO" id="GO:0004834">
    <property type="term" value="F:tryptophan synthase activity"/>
    <property type="evidence" value="ECO:0007669"/>
    <property type="project" value="UniProtKB-UniRule"/>
</dbReference>
<dbReference type="InterPro" id="IPR018204">
    <property type="entry name" value="Trp_synthase_alpha_AS"/>
</dbReference>
<name>A0A4R8LVB5_9BACL</name>
<evidence type="ECO:0000313" key="12">
    <source>
        <dbReference type="Proteomes" id="UP000294581"/>
    </source>
</evidence>
<dbReference type="AlphaFoldDB" id="A0A4R8LVB5"/>
<evidence type="ECO:0000256" key="9">
    <source>
        <dbReference type="HAMAP-Rule" id="MF_00131"/>
    </source>
</evidence>
<keyword evidence="6 9" id="KW-0057">Aromatic amino acid biosynthesis</keyword>
<comment type="caution">
    <text evidence="11">The sequence shown here is derived from an EMBL/GenBank/DDBJ whole genome shotgun (WGS) entry which is preliminary data.</text>
</comment>
<dbReference type="NCBIfam" id="TIGR00262">
    <property type="entry name" value="trpA"/>
    <property type="match status" value="1"/>
</dbReference>
<evidence type="ECO:0000256" key="4">
    <source>
        <dbReference type="ARBA" id="ARBA00022605"/>
    </source>
</evidence>
<keyword evidence="7 9" id="KW-0456">Lyase</keyword>
<dbReference type="GO" id="GO:0005829">
    <property type="term" value="C:cytosol"/>
    <property type="evidence" value="ECO:0007669"/>
    <property type="project" value="TreeGrafter"/>
</dbReference>
<feature type="active site" description="Proton acceptor" evidence="9">
    <location>
        <position position="47"/>
    </location>
</feature>
<dbReference type="SUPFAM" id="SSF51366">
    <property type="entry name" value="Ribulose-phoshate binding barrel"/>
    <property type="match status" value="1"/>
</dbReference>
<dbReference type="InterPro" id="IPR011060">
    <property type="entry name" value="RibuloseP-bd_barrel"/>
</dbReference>
<dbReference type="PANTHER" id="PTHR43406">
    <property type="entry name" value="TRYPTOPHAN SYNTHASE, ALPHA CHAIN"/>
    <property type="match status" value="1"/>
</dbReference>
<proteinExistence type="inferred from homology"/>
<dbReference type="InterPro" id="IPR013785">
    <property type="entry name" value="Aldolase_TIM"/>
</dbReference>
<evidence type="ECO:0000313" key="11">
    <source>
        <dbReference type="EMBL" id="TDY50717.1"/>
    </source>
</evidence>
<comment type="subunit">
    <text evidence="3 9">Tetramer of two alpha and two beta chains.</text>
</comment>
<dbReference type="EMBL" id="SORF01000002">
    <property type="protein sequence ID" value="TDY50717.1"/>
    <property type="molecule type" value="Genomic_DNA"/>
</dbReference>
<evidence type="ECO:0000256" key="6">
    <source>
        <dbReference type="ARBA" id="ARBA00023141"/>
    </source>
</evidence>
<evidence type="ECO:0000256" key="8">
    <source>
        <dbReference type="ARBA" id="ARBA00049047"/>
    </source>
</evidence>
<dbReference type="PANTHER" id="PTHR43406:SF1">
    <property type="entry name" value="TRYPTOPHAN SYNTHASE ALPHA CHAIN, CHLOROPLASTIC"/>
    <property type="match status" value="1"/>
</dbReference>
<sequence length="264" mass="28021">MERIRDAFAALGSNKALIPFIVAGDPDYDQSFAIARAILASGADMLEIGFPYSDPLADGPVIQAAALRSLNRGCQLPDCFRLVRDLRSETNKPLIAFTYVNPLMQYGATRFFAELAQAGGDGVIVPDVPLEEAPELARVAADQGIAWIPLVAPTSGEERIQAIAQQARGFVYCVSSLGVTGERSSISTQVESLVQAVKRHTSLPACVGFGVSTPDHVREIAGYADGVIVGSAYVRRIGDAASGDGDAVEMVTRFTESLKDACRA</sequence>